<dbReference type="GO" id="GO:0005829">
    <property type="term" value="C:cytosol"/>
    <property type="evidence" value="ECO:0007669"/>
    <property type="project" value="TreeGrafter"/>
</dbReference>
<comment type="caution">
    <text evidence="2">The sequence shown here is derived from an EMBL/GenBank/DDBJ whole genome shotgun (WGS) entry which is preliminary data.</text>
</comment>
<dbReference type="GeneID" id="55972997"/>
<keyword evidence="3" id="KW-1185">Reference proteome</keyword>
<proteinExistence type="predicted"/>
<dbReference type="EMBL" id="JAANYQ010000007">
    <property type="protein sequence ID" value="KAF4123224.1"/>
    <property type="molecule type" value="Genomic_DNA"/>
</dbReference>
<accession>A0A9P4YYB0</accession>
<dbReference type="GO" id="GO:0004526">
    <property type="term" value="F:ribonuclease P activity"/>
    <property type="evidence" value="ECO:0007669"/>
    <property type="project" value="TreeGrafter"/>
</dbReference>
<organism evidence="2 3">
    <name type="scientific">Geosmithia morbida</name>
    <dbReference type="NCBI Taxonomy" id="1094350"/>
    <lineage>
        <taxon>Eukaryota</taxon>
        <taxon>Fungi</taxon>
        <taxon>Dikarya</taxon>
        <taxon>Ascomycota</taxon>
        <taxon>Pezizomycotina</taxon>
        <taxon>Sordariomycetes</taxon>
        <taxon>Hypocreomycetidae</taxon>
        <taxon>Hypocreales</taxon>
        <taxon>Bionectriaceae</taxon>
        <taxon>Geosmithia</taxon>
    </lineage>
</organism>
<feature type="compositionally biased region" description="Basic residues" evidence="1">
    <location>
        <begin position="48"/>
        <end position="66"/>
    </location>
</feature>
<dbReference type="GO" id="GO:0005655">
    <property type="term" value="C:nucleolar ribonuclease P complex"/>
    <property type="evidence" value="ECO:0007669"/>
    <property type="project" value="TreeGrafter"/>
</dbReference>
<sequence>MSAPRKRTVHQLDTPYSTDLWPEITLEDQETILELLCSFLSPLGHHRRTHVIPSKGKKASRQKRRQQRDGEKDDAAVAPSPPAAPDVIHSVDVGFNAISRNLQLQSEVGDSKSKQRKDRCYAMVFVARGDQSSVFNCHFPRMVAAAASSGNAGGKAGTRLVGFSKSCSDRLSKCLHIPRVSSVAVAVDAPGATALLETVNRIVRPLDGIDLLNGQQRQPQYIPTKINAIETTVGQKKQKKAA</sequence>
<evidence type="ECO:0000313" key="3">
    <source>
        <dbReference type="Proteomes" id="UP000749293"/>
    </source>
</evidence>
<reference evidence="2" key="1">
    <citation type="submission" date="2020-03" db="EMBL/GenBank/DDBJ databases">
        <title>Site-based positive gene gene selection in Geosmithia morbida across the United States reveals a broad range of putative effectors and factors for local host and environmental adapation.</title>
        <authorList>
            <person name="Onufrak A."/>
            <person name="Murdoch R.W."/>
            <person name="Gazis R."/>
            <person name="Huff M."/>
            <person name="Staton M."/>
            <person name="Klingeman W."/>
            <person name="Hadziabdic D."/>
        </authorList>
    </citation>
    <scope>NUCLEOTIDE SEQUENCE</scope>
    <source>
        <strain evidence="2">1262</strain>
    </source>
</reference>
<dbReference type="InterPro" id="IPR013241">
    <property type="entry name" value="RNase_P_Pop3"/>
</dbReference>
<dbReference type="GO" id="GO:0008033">
    <property type="term" value="P:tRNA processing"/>
    <property type="evidence" value="ECO:0007669"/>
    <property type="project" value="InterPro"/>
</dbReference>
<name>A0A9P4YYB0_9HYPO</name>
<feature type="region of interest" description="Disordered" evidence="1">
    <location>
        <begin position="48"/>
        <end position="86"/>
    </location>
</feature>
<dbReference type="OrthoDB" id="20109at2759"/>
<dbReference type="GO" id="GO:0006364">
    <property type="term" value="P:rRNA processing"/>
    <property type="evidence" value="ECO:0007669"/>
    <property type="project" value="InterPro"/>
</dbReference>
<dbReference type="PANTHER" id="PTHR28272">
    <property type="entry name" value="RIBONUCLEASES P/MRP PROTEIN SUBUNIT POP3"/>
    <property type="match status" value="1"/>
</dbReference>
<evidence type="ECO:0000313" key="2">
    <source>
        <dbReference type="EMBL" id="KAF4123224.1"/>
    </source>
</evidence>
<dbReference type="GO" id="GO:0000172">
    <property type="term" value="C:ribonuclease MRP complex"/>
    <property type="evidence" value="ECO:0007669"/>
    <property type="project" value="TreeGrafter"/>
</dbReference>
<dbReference type="GO" id="GO:0000171">
    <property type="term" value="F:ribonuclease MRP activity"/>
    <property type="evidence" value="ECO:0007669"/>
    <property type="project" value="TreeGrafter"/>
</dbReference>
<evidence type="ECO:0000256" key="1">
    <source>
        <dbReference type="SAM" id="MobiDB-lite"/>
    </source>
</evidence>
<dbReference type="Proteomes" id="UP000749293">
    <property type="component" value="Unassembled WGS sequence"/>
</dbReference>
<dbReference type="RefSeq" id="XP_035321876.1">
    <property type="nucleotide sequence ID" value="XM_035468742.1"/>
</dbReference>
<gene>
    <name evidence="2" type="ORF">GMORB2_6774</name>
</gene>
<dbReference type="PANTHER" id="PTHR28272:SF1">
    <property type="entry name" value="RIBONUCLEASES P_MRP PROTEIN SUBUNIT POP3"/>
    <property type="match status" value="1"/>
</dbReference>
<dbReference type="GO" id="GO:0034965">
    <property type="term" value="P:intronic box C/D snoRNA processing"/>
    <property type="evidence" value="ECO:0007669"/>
    <property type="project" value="TreeGrafter"/>
</dbReference>
<protein>
    <submittedName>
        <fullName evidence="2">Ribonuclease P/MRP protein subunit POP3</fullName>
    </submittedName>
</protein>
<dbReference type="AlphaFoldDB" id="A0A9P4YYB0"/>